<evidence type="ECO:0000256" key="1">
    <source>
        <dbReference type="SAM" id="Phobius"/>
    </source>
</evidence>
<dbReference type="AlphaFoldDB" id="A0A2H0AL68"/>
<protein>
    <submittedName>
        <fullName evidence="2">Uncharacterized protein</fullName>
    </submittedName>
</protein>
<feature type="transmembrane region" description="Helical" evidence="1">
    <location>
        <begin position="306"/>
        <end position="336"/>
    </location>
</feature>
<comment type="caution">
    <text evidence="2">The sequence shown here is derived from an EMBL/GenBank/DDBJ whole genome shotgun (WGS) entry which is preliminary data.</text>
</comment>
<keyword evidence="1" id="KW-0472">Membrane</keyword>
<keyword evidence="1" id="KW-0812">Transmembrane</keyword>
<evidence type="ECO:0000313" key="2">
    <source>
        <dbReference type="EMBL" id="PIP46159.1"/>
    </source>
</evidence>
<evidence type="ECO:0000313" key="3">
    <source>
        <dbReference type="Proteomes" id="UP000230007"/>
    </source>
</evidence>
<gene>
    <name evidence="2" type="ORF">COX15_01365</name>
</gene>
<organism evidence="2 3">
    <name type="scientific">Candidatus Colwellbacteria bacterium CG23_combo_of_CG06-09_8_20_14_all_42_19</name>
    <dbReference type="NCBI Taxonomy" id="1974541"/>
    <lineage>
        <taxon>Bacteria</taxon>
        <taxon>Candidatus Colwelliibacteriota</taxon>
    </lineage>
</organism>
<dbReference type="EMBL" id="PCSK01000027">
    <property type="protein sequence ID" value="PIP46159.1"/>
    <property type="molecule type" value="Genomic_DNA"/>
</dbReference>
<keyword evidence="1" id="KW-1133">Transmembrane helix</keyword>
<name>A0A2H0AL68_9BACT</name>
<sequence length="341" mass="35766">MAQNNFGTSQGTILSFTTQSQQVSGGAPLVNTNSASVISTSSATLYGSANPNNSFATGWFEYGTSGSLGNTTSSFTLGSSNSYQSYSATIFNLSSNTTYYYRAVAQNGYGTAYGSLLTLTTGTSQVTTNQDLSGLANSLSLLTSALARLNTLVGGLGTNRVTERVIERVEVASTAGSDLTKLIFTADKESLDPGDQVVFTVQIEPLTNLTNAVLAVKLDPGFEFESTSANSYSKSENTFVYNLGSVTTGSVQTFTINTHLKSNFKADDAEDGKITSAATFSYADANGNVKTPLFSSLDIKVGGTGFFASLFGLIPGGGWVTVLLIAFFVLLAAFVIRKLFS</sequence>
<accession>A0A2H0AL68</accession>
<reference evidence="2 3" key="1">
    <citation type="submission" date="2017-09" db="EMBL/GenBank/DDBJ databases">
        <title>Depth-based differentiation of microbial function through sediment-hosted aquifers and enrichment of novel symbionts in the deep terrestrial subsurface.</title>
        <authorList>
            <person name="Probst A.J."/>
            <person name="Ladd B."/>
            <person name="Jarett J.K."/>
            <person name="Geller-Mcgrath D.E."/>
            <person name="Sieber C.M."/>
            <person name="Emerson J.B."/>
            <person name="Anantharaman K."/>
            <person name="Thomas B.C."/>
            <person name="Malmstrom R."/>
            <person name="Stieglmeier M."/>
            <person name="Klingl A."/>
            <person name="Woyke T."/>
            <person name="Ryan C.M."/>
            <person name="Banfield J.F."/>
        </authorList>
    </citation>
    <scope>NUCLEOTIDE SEQUENCE [LARGE SCALE GENOMIC DNA]</scope>
    <source>
        <strain evidence="2">CG23_combo_of_CG06-09_8_20_14_all_42_19</strain>
    </source>
</reference>
<dbReference type="Proteomes" id="UP000230007">
    <property type="component" value="Unassembled WGS sequence"/>
</dbReference>
<proteinExistence type="predicted"/>